<reference evidence="1 2" key="1">
    <citation type="journal article" date="2017" name="Genome Biol.">
        <title>New reference genome sequences of hot pepper reveal the massive evolution of plant disease-resistance genes by retroduplication.</title>
        <authorList>
            <person name="Kim S."/>
            <person name="Park J."/>
            <person name="Yeom S.I."/>
            <person name="Kim Y.M."/>
            <person name="Seo E."/>
            <person name="Kim K.T."/>
            <person name="Kim M.S."/>
            <person name="Lee J.M."/>
            <person name="Cheong K."/>
            <person name="Shin H.S."/>
            <person name="Kim S.B."/>
            <person name="Han K."/>
            <person name="Lee J."/>
            <person name="Park M."/>
            <person name="Lee H.A."/>
            <person name="Lee H.Y."/>
            <person name="Lee Y."/>
            <person name="Oh S."/>
            <person name="Lee J.H."/>
            <person name="Choi E."/>
            <person name="Choi E."/>
            <person name="Lee S.E."/>
            <person name="Jeon J."/>
            <person name="Kim H."/>
            <person name="Choi G."/>
            <person name="Song H."/>
            <person name="Lee J."/>
            <person name="Lee S.C."/>
            <person name="Kwon J.K."/>
            <person name="Lee H.Y."/>
            <person name="Koo N."/>
            <person name="Hong Y."/>
            <person name="Kim R.W."/>
            <person name="Kang W.H."/>
            <person name="Huh J.H."/>
            <person name="Kang B.C."/>
            <person name="Yang T.J."/>
            <person name="Lee Y.H."/>
            <person name="Bennetzen J.L."/>
            <person name="Choi D."/>
        </authorList>
    </citation>
    <scope>NUCLEOTIDE SEQUENCE [LARGE SCALE GENOMIC DNA]</scope>
    <source>
        <strain evidence="2">cv. PBC81</strain>
    </source>
</reference>
<comment type="caution">
    <text evidence="1">The sequence shown here is derived from an EMBL/GenBank/DDBJ whole genome shotgun (WGS) entry which is preliminary data.</text>
</comment>
<name>A0A2G2WQL4_CAPBA</name>
<dbReference type="AlphaFoldDB" id="A0A2G2WQL4"/>
<sequence length="121" mass="13364">MCTHVRLSQRQVIIHAADSALSDKGLAIIGSRCSRLLKLDLENCEAKGIQAIVRISTTLRDKLEKVSSSQGRISISYSAFILITELARRKRTGVEKELGCMWDLVLSQFHNSPASHPTSIS</sequence>
<evidence type="ECO:0000313" key="1">
    <source>
        <dbReference type="EMBL" id="PHT47502.1"/>
    </source>
</evidence>
<accession>A0A2G2WQL4</accession>
<evidence type="ECO:0000313" key="2">
    <source>
        <dbReference type="Proteomes" id="UP000224567"/>
    </source>
</evidence>
<protein>
    <submittedName>
        <fullName evidence="1">Uncharacterized protein</fullName>
    </submittedName>
</protein>
<keyword evidence="2" id="KW-1185">Reference proteome</keyword>
<dbReference type="Proteomes" id="UP000224567">
    <property type="component" value="Unassembled WGS sequence"/>
</dbReference>
<organism evidence="1 2">
    <name type="scientific">Capsicum baccatum</name>
    <name type="common">Peruvian pepper</name>
    <dbReference type="NCBI Taxonomy" id="33114"/>
    <lineage>
        <taxon>Eukaryota</taxon>
        <taxon>Viridiplantae</taxon>
        <taxon>Streptophyta</taxon>
        <taxon>Embryophyta</taxon>
        <taxon>Tracheophyta</taxon>
        <taxon>Spermatophyta</taxon>
        <taxon>Magnoliopsida</taxon>
        <taxon>eudicotyledons</taxon>
        <taxon>Gunneridae</taxon>
        <taxon>Pentapetalae</taxon>
        <taxon>asterids</taxon>
        <taxon>lamiids</taxon>
        <taxon>Solanales</taxon>
        <taxon>Solanaceae</taxon>
        <taxon>Solanoideae</taxon>
        <taxon>Capsiceae</taxon>
        <taxon>Capsicum</taxon>
    </lineage>
</organism>
<proteinExistence type="predicted"/>
<dbReference type="EMBL" id="MLFT02000005">
    <property type="protein sequence ID" value="PHT47502.1"/>
    <property type="molecule type" value="Genomic_DNA"/>
</dbReference>
<reference evidence="2" key="2">
    <citation type="journal article" date="2017" name="J. Anim. Genet.">
        <title>Multiple reference genome sequences of hot pepper reveal the massive evolution of plant disease resistance genes by retroduplication.</title>
        <authorList>
            <person name="Kim S."/>
            <person name="Park J."/>
            <person name="Yeom S.-I."/>
            <person name="Kim Y.-M."/>
            <person name="Seo E."/>
            <person name="Kim K.-T."/>
            <person name="Kim M.-S."/>
            <person name="Lee J.M."/>
            <person name="Cheong K."/>
            <person name="Shin H.-S."/>
            <person name="Kim S.-B."/>
            <person name="Han K."/>
            <person name="Lee J."/>
            <person name="Park M."/>
            <person name="Lee H.-A."/>
            <person name="Lee H.-Y."/>
            <person name="Lee Y."/>
            <person name="Oh S."/>
            <person name="Lee J.H."/>
            <person name="Choi E."/>
            <person name="Choi E."/>
            <person name="Lee S.E."/>
            <person name="Jeon J."/>
            <person name="Kim H."/>
            <person name="Choi G."/>
            <person name="Song H."/>
            <person name="Lee J."/>
            <person name="Lee S.-C."/>
            <person name="Kwon J.-K."/>
            <person name="Lee H.-Y."/>
            <person name="Koo N."/>
            <person name="Hong Y."/>
            <person name="Kim R.W."/>
            <person name="Kang W.-H."/>
            <person name="Huh J.H."/>
            <person name="Kang B.-C."/>
            <person name="Yang T.-J."/>
            <person name="Lee Y.-H."/>
            <person name="Bennetzen J.L."/>
            <person name="Choi D."/>
        </authorList>
    </citation>
    <scope>NUCLEOTIDE SEQUENCE [LARGE SCALE GENOMIC DNA]</scope>
    <source>
        <strain evidence="2">cv. PBC81</strain>
    </source>
</reference>
<gene>
    <name evidence="1" type="ORF">CQW23_11710</name>
</gene>